<feature type="transmembrane region" description="Helical" evidence="1">
    <location>
        <begin position="23"/>
        <end position="48"/>
    </location>
</feature>
<keyword evidence="1" id="KW-0472">Membrane</keyword>
<dbReference type="InterPro" id="IPR025444">
    <property type="entry name" value="Monooxy_af470"/>
</dbReference>
<evidence type="ECO:0000256" key="1">
    <source>
        <dbReference type="SAM" id="Phobius"/>
    </source>
</evidence>
<accession>A0A8H4RND3</accession>
<dbReference type="AlphaFoldDB" id="A0A8H4RND3"/>
<name>A0A8H4RND3_9HELO</name>
<dbReference type="Pfam" id="PF13826">
    <property type="entry name" value="Monooxy_af470-like"/>
    <property type="match status" value="1"/>
</dbReference>
<keyword evidence="1" id="KW-0812">Transmembrane</keyword>
<dbReference type="EMBL" id="JAAMPI010000284">
    <property type="protein sequence ID" value="KAF4633152.1"/>
    <property type="molecule type" value="Genomic_DNA"/>
</dbReference>
<reference evidence="2 3" key="1">
    <citation type="submission" date="2020-03" db="EMBL/GenBank/DDBJ databases">
        <title>Draft Genome Sequence of Cudoniella acicularis.</title>
        <authorList>
            <person name="Buettner E."/>
            <person name="Kellner H."/>
        </authorList>
    </citation>
    <scope>NUCLEOTIDE SEQUENCE [LARGE SCALE GENOMIC DNA]</scope>
    <source>
        <strain evidence="2 3">DSM 108380</strain>
    </source>
</reference>
<evidence type="ECO:0000313" key="3">
    <source>
        <dbReference type="Proteomes" id="UP000566819"/>
    </source>
</evidence>
<evidence type="ECO:0000313" key="2">
    <source>
        <dbReference type="EMBL" id="KAF4633152.1"/>
    </source>
</evidence>
<dbReference type="OrthoDB" id="3202396at2759"/>
<organism evidence="2 3">
    <name type="scientific">Cudoniella acicularis</name>
    <dbReference type="NCBI Taxonomy" id="354080"/>
    <lineage>
        <taxon>Eukaryota</taxon>
        <taxon>Fungi</taxon>
        <taxon>Dikarya</taxon>
        <taxon>Ascomycota</taxon>
        <taxon>Pezizomycotina</taxon>
        <taxon>Leotiomycetes</taxon>
        <taxon>Helotiales</taxon>
        <taxon>Tricladiaceae</taxon>
        <taxon>Cudoniella</taxon>
    </lineage>
</organism>
<keyword evidence="3" id="KW-1185">Reference proteome</keyword>
<gene>
    <name evidence="2" type="ORF">G7Y89_g4970</name>
</gene>
<keyword evidence="1" id="KW-1133">Transmembrane helix</keyword>
<proteinExistence type="predicted"/>
<protein>
    <submittedName>
        <fullName evidence="2">Uncharacterized protein</fullName>
    </submittedName>
</protein>
<dbReference type="Proteomes" id="UP000566819">
    <property type="component" value="Unassembled WGS sequence"/>
</dbReference>
<sequence>MAPQVLTALRDDFKADTWLYTGAFLQALLVLIYPNRIVVLTAVLIIAYRVGRNYLLRWDVILSPGNKKTRFGRMTVQLVNKDGSIPERPEHPQAFANANLHQKEMTFYTSVNMKHRNIGLSHETYVVLAGNWETIYSNMTPFGLGQAK</sequence>
<comment type="caution">
    <text evidence="2">The sequence shown here is derived from an EMBL/GenBank/DDBJ whole genome shotgun (WGS) entry which is preliminary data.</text>
</comment>